<dbReference type="SUPFAM" id="SSF50630">
    <property type="entry name" value="Acid proteases"/>
    <property type="match status" value="1"/>
</dbReference>
<keyword evidence="6" id="KW-1185">Reference proteome</keyword>
<dbReference type="AlphaFoldDB" id="A0A0D2DUA8"/>
<evidence type="ECO:0000313" key="5">
    <source>
        <dbReference type="EMBL" id="KIW39189.1"/>
    </source>
</evidence>
<evidence type="ECO:0000256" key="1">
    <source>
        <dbReference type="SAM" id="MobiDB-lite"/>
    </source>
</evidence>
<keyword evidence="2" id="KW-0472">Membrane</keyword>
<dbReference type="GeneID" id="27361059"/>
<organism evidence="5 6">
    <name type="scientific">Exophiala oligosperma</name>
    <dbReference type="NCBI Taxonomy" id="215243"/>
    <lineage>
        <taxon>Eukaryota</taxon>
        <taxon>Fungi</taxon>
        <taxon>Dikarya</taxon>
        <taxon>Ascomycota</taxon>
        <taxon>Pezizomycotina</taxon>
        <taxon>Eurotiomycetes</taxon>
        <taxon>Chaetothyriomycetidae</taxon>
        <taxon>Chaetothyriales</taxon>
        <taxon>Herpotrichiellaceae</taxon>
        <taxon>Exophiala</taxon>
    </lineage>
</organism>
<reference evidence="5 6" key="1">
    <citation type="submission" date="2015-01" db="EMBL/GenBank/DDBJ databases">
        <title>The Genome Sequence of Exophiala oligosperma CBS72588.</title>
        <authorList>
            <consortium name="The Broad Institute Genomics Platform"/>
            <person name="Cuomo C."/>
            <person name="de Hoog S."/>
            <person name="Gorbushina A."/>
            <person name="Stielow B."/>
            <person name="Teixiera M."/>
            <person name="Abouelleil A."/>
            <person name="Chapman S.B."/>
            <person name="Priest M."/>
            <person name="Young S.K."/>
            <person name="Wortman J."/>
            <person name="Nusbaum C."/>
            <person name="Birren B."/>
        </authorList>
    </citation>
    <scope>NUCLEOTIDE SEQUENCE [LARGE SCALE GENOMIC DNA]</scope>
    <source>
        <strain evidence="5 6">CBS 72588</strain>
    </source>
</reference>
<evidence type="ECO:0000313" key="6">
    <source>
        <dbReference type="Proteomes" id="UP000053342"/>
    </source>
</evidence>
<feature type="transmembrane region" description="Helical" evidence="2">
    <location>
        <begin position="417"/>
        <end position="441"/>
    </location>
</feature>
<dbReference type="Pfam" id="PF00026">
    <property type="entry name" value="Asp"/>
    <property type="match status" value="1"/>
</dbReference>
<feature type="region of interest" description="Disordered" evidence="1">
    <location>
        <begin position="460"/>
        <end position="490"/>
    </location>
</feature>
<keyword evidence="2" id="KW-1133">Transmembrane helix</keyword>
<dbReference type="Gene3D" id="2.40.70.10">
    <property type="entry name" value="Acid Proteases"/>
    <property type="match status" value="1"/>
</dbReference>
<dbReference type="VEuPathDB" id="FungiDB:PV06_08985"/>
<dbReference type="InterPro" id="IPR021109">
    <property type="entry name" value="Peptidase_aspartic_dom_sf"/>
</dbReference>
<feature type="chain" id="PRO_5002251735" description="Peptidase A1 domain-containing protein" evidence="3">
    <location>
        <begin position="17"/>
        <end position="672"/>
    </location>
</feature>
<accession>A0A0D2DUA8</accession>
<dbReference type="OrthoDB" id="4074350at2759"/>
<protein>
    <recommendedName>
        <fullName evidence="4">Peptidase A1 domain-containing protein</fullName>
    </recommendedName>
</protein>
<evidence type="ECO:0000256" key="2">
    <source>
        <dbReference type="SAM" id="Phobius"/>
    </source>
</evidence>
<sequence length="672" mass="72413">MITFVTAILFVSVVAANNCSIEPIYVDFHNRAVDGGITFQYGLFTGIGSPISQNLSLWPSLSYNETTVGGLNYCTNSPFQNCINQSHGFYSPDLSDTYSSAASYQRLDVLGSIAATVVESAFDTFNLFTHYFDPSPPNLTTVSKFPVTVLSNYSAKTTPWFGPAGLVGLGPSSTLLRHLYDLNLVSSRSFGLYMGTAYDQSNGAINGSLTLGGYDSGRFEGEVYNFTIAEPNPDADRSPFKVLVTQITLDAGNGSKTELLDRFDAYITTSQYPLSLPLGVTKKLADITGASPSNDAEDVLRLPPDFDGILTITLEGGLNLTYDSEWLRNVSNNSPISASPLSSTSPDNNSSSTTKPNVLGSAFLSNVYFMANYDSHPPTFQLASALPHGLYLQTKTLCPDTLPVAAQTTNVSPFGRAGLTGAIVGGVIGGIGFSFACFWCFRRYMQRRMRRQAQAAAAASDHAALDGTNHVKGKSSSPSSLSEEERGSSEMTTFAFDFNSQSHQAYQTYLARQQQQQTKQGRSPPRHQRQSSTTSSAIRAQEYFRTVDEAYGGAAPMTPATGVPLLQAQQPPAETFTLSHVQTRTPTTGLYTPTAVLSMGEDASSSQLRRTSHEHARRQEFGLNVQTEFAPPPKSSTSTAVLSDRIARKAVGNNGSKKGSMLRRVFPPPPGS</sequence>
<gene>
    <name evidence="5" type="ORF">PV06_08985</name>
</gene>
<dbReference type="Proteomes" id="UP000053342">
    <property type="component" value="Unassembled WGS sequence"/>
</dbReference>
<dbReference type="HOGENOM" id="CLU_390306_0_0_1"/>
<keyword evidence="2" id="KW-0812">Transmembrane</keyword>
<dbReference type="PROSITE" id="PS51767">
    <property type="entry name" value="PEPTIDASE_A1"/>
    <property type="match status" value="1"/>
</dbReference>
<feature type="compositionally biased region" description="Low complexity" evidence="1">
    <location>
        <begin position="509"/>
        <end position="520"/>
    </location>
</feature>
<feature type="region of interest" description="Disordered" evidence="1">
    <location>
        <begin position="509"/>
        <end position="540"/>
    </location>
</feature>
<name>A0A0D2DUA8_9EURO</name>
<proteinExistence type="predicted"/>
<feature type="signal peptide" evidence="3">
    <location>
        <begin position="1"/>
        <end position="16"/>
    </location>
</feature>
<dbReference type="EMBL" id="KN847340">
    <property type="protein sequence ID" value="KIW39189.1"/>
    <property type="molecule type" value="Genomic_DNA"/>
</dbReference>
<keyword evidence="3" id="KW-0732">Signal</keyword>
<feature type="domain" description="Peptidase A1" evidence="4">
    <location>
        <begin position="41"/>
        <end position="381"/>
    </location>
</feature>
<feature type="region of interest" description="Disordered" evidence="1">
    <location>
        <begin position="624"/>
        <end position="672"/>
    </location>
</feature>
<dbReference type="InterPro" id="IPR033121">
    <property type="entry name" value="PEPTIDASE_A1"/>
</dbReference>
<evidence type="ECO:0000256" key="3">
    <source>
        <dbReference type="SAM" id="SignalP"/>
    </source>
</evidence>
<dbReference type="RefSeq" id="XP_016259405.1">
    <property type="nucleotide sequence ID" value="XM_016410383.1"/>
</dbReference>
<evidence type="ECO:0000259" key="4">
    <source>
        <dbReference type="PROSITE" id="PS51767"/>
    </source>
</evidence>